<sequence>MTTSILFDMIELNSKLDELSRLKESEYETNKTVTIFQYFDKIYTSCYGTTNFQKLIDTLIQKKYTKLCYPIFKHFHTNVFKTETCWHITYYILHSLWNYTDKTNPMCFVCIGQIDSFHCCLKITTI</sequence>
<gene>
    <name evidence="1" type="ORF">SMN809_LOCUS11805</name>
</gene>
<proteinExistence type="predicted"/>
<dbReference type="EMBL" id="CAJOBI010004339">
    <property type="protein sequence ID" value="CAF3998674.1"/>
    <property type="molecule type" value="Genomic_DNA"/>
</dbReference>
<dbReference type="AlphaFoldDB" id="A0A8S2NFJ8"/>
<reference evidence="1" key="1">
    <citation type="submission" date="2021-02" db="EMBL/GenBank/DDBJ databases">
        <authorList>
            <person name="Nowell W R."/>
        </authorList>
    </citation>
    <scope>NUCLEOTIDE SEQUENCE</scope>
</reference>
<protein>
    <submittedName>
        <fullName evidence="1">Uncharacterized protein</fullName>
    </submittedName>
</protein>
<organism evidence="1 2">
    <name type="scientific">Rotaria magnacalcarata</name>
    <dbReference type="NCBI Taxonomy" id="392030"/>
    <lineage>
        <taxon>Eukaryota</taxon>
        <taxon>Metazoa</taxon>
        <taxon>Spiralia</taxon>
        <taxon>Gnathifera</taxon>
        <taxon>Rotifera</taxon>
        <taxon>Eurotatoria</taxon>
        <taxon>Bdelloidea</taxon>
        <taxon>Philodinida</taxon>
        <taxon>Philodinidae</taxon>
        <taxon>Rotaria</taxon>
    </lineage>
</organism>
<name>A0A8S2NFJ8_9BILA</name>
<evidence type="ECO:0000313" key="2">
    <source>
        <dbReference type="Proteomes" id="UP000676336"/>
    </source>
</evidence>
<accession>A0A8S2NFJ8</accession>
<evidence type="ECO:0000313" key="1">
    <source>
        <dbReference type="EMBL" id="CAF3998674.1"/>
    </source>
</evidence>
<dbReference type="Proteomes" id="UP000676336">
    <property type="component" value="Unassembled WGS sequence"/>
</dbReference>
<comment type="caution">
    <text evidence="1">The sequence shown here is derived from an EMBL/GenBank/DDBJ whole genome shotgun (WGS) entry which is preliminary data.</text>
</comment>